<dbReference type="Pfam" id="PF00441">
    <property type="entry name" value="Acyl-CoA_dh_1"/>
    <property type="match status" value="1"/>
</dbReference>
<dbReference type="Proteomes" id="UP000272778">
    <property type="component" value="Unassembled WGS sequence"/>
</dbReference>
<dbReference type="EMBL" id="RQIS01000037">
    <property type="protein sequence ID" value="RQG99558.1"/>
    <property type="molecule type" value="Genomic_DNA"/>
</dbReference>
<dbReference type="InterPro" id="IPR052161">
    <property type="entry name" value="Mycobact_Acyl-CoA_DH"/>
</dbReference>
<organism evidence="9 10">
    <name type="scientific">Paraburkholderia dinghuensis</name>
    <dbReference type="NCBI Taxonomy" id="2305225"/>
    <lineage>
        <taxon>Bacteria</taxon>
        <taxon>Pseudomonadati</taxon>
        <taxon>Pseudomonadota</taxon>
        <taxon>Betaproteobacteria</taxon>
        <taxon>Burkholderiales</taxon>
        <taxon>Burkholderiaceae</taxon>
        <taxon>Paraburkholderia</taxon>
    </lineage>
</organism>
<comment type="cofactor">
    <cofactor evidence="1">
        <name>FAD</name>
        <dbReference type="ChEBI" id="CHEBI:57692"/>
    </cofactor>
</comment>
<sequence length="395" mass="42983">MDLSYSEEHQRFRAEVQAFLKANWTPGSTKPTPDEIKAFRRKAIDAGYLYRGIPREYGGSEQAPDVLKGQIVREAFARAKAPGELSGVGISMVVPTLLERGTPEQKARFIPPTMSGEVIWAQGYSEPGAGSDLASLRTRAELVNGEWVINGQKTWSSLAHKARYMFVLCRTEPDAPKHKGISYLLVDVKQPGVTVRPMKQITGESEFCEVFFDNARTPADWIVGARGDGWAVSKTTLGHERAGFMGNAEASVALFEKLVDLARRSTYLGQPALQHPLIRERLAVLQGMVLAARYSGYRQLSMMSHGENPGIAPMLNKITASNIAAEIAAIARDLMGDDLLLSPDPANGPVGNERWSGQFFGSLGMAIAGGTSNIQRNLIAERGLSLPRDNAGANE</sequence>
<dbReference type="SUPFAM" id="SSF47203">
    <property type="entry name" value="Acyl-CoA dehydrogenase C-terminal domain-like"/>
    <property type="match status" value="1"/>
</dbReference>
<evidence type="ECO:0000259" key="7">
    <source>
        <dbReference type="Pfam" id="PF02770"/>
    </source>
</evidence>
<dbReference type="GO" id="GO:0016627">
    <property type="term" value="F:oxidoreductase activity, acting on the CH-CH group of donors"/>
    <property type="evidence" value="ECO:0007669"/>
    <property type="project" value="InterPro"/>
</dbReference>
<dbReference type="PANTHER" id="PTHR43292">
    <property type="entry name" value="ACYL-COA DEHYDROGENASE"/>
    <property type="match status" value="1"/>
</dbReference>
<reference evidence="9 10" key="1">
    <citation type="submission" date="2018-11" db="EMBL/GenBank/DDBJ databases">
        <title>Paraburkholderia sp. DHOA04, isolated from soil.</title>
        <authorList>
            <person name="Gao Z.-H."/>
            <person name="Qiu L.-H."/>
            <person name="Fu J.-C."/>
        </authorList>
    </citation>
    <scope>NUCLEOTIDE SEQUENCE [LARGE SCALE GENOMIC DNA]</scope>
    <source>
        <strain evidence="9 10">DHOA04</strain>
    </source>
</reference>
<dbReference type="InterPro" id="IPR037069">
    <property type="entry name" value="AcylCoA_DH/ox_N_sf"/>
</dbReference>
<dbReference type="InterPro" id="IPR013786">
    <property type="entry name" value="AcylCoA_DH/ox_N"/>
</dbReference>
<dbReference type="PANTHER" id="PTHR43292:SF3">
    <property type="entry name" value="ACYL-COA DEHYDROGENASE FADE29"/>
    <property type="match status" value="1"/>
</dbReference>
<evidence type="ECO:0000256" key="3">
    <source>
        <dbReference type="ARBA" id="ARBA00022630"/>
    </source>
</evidence>
<dbReference type="AlphaFoldDB" id="A0A3N6M7F0"/>
<feature type="domain" description="Acyl-CoA dehydrogenase/oxidase N-terminal" evidence="8">
    <location>
        <begin position="6"/>
        <end position="117"/>
    </location>
</feature>
<dbReference type="OrthoDB" id="9770681at2"/>
<keyword evidence="3" id="KW-0285">Flavoprotein</keyword>
<dbReference type="Gene3D" id="1.20.140.10">
    <property type="entry name" value="Butyryl-CoA Dehydrogenase, subunit A, domain 3"/>
    <property type="match status" value="1"/>
</dbReference>
<proteinExistence type="inferred from homology"/>
<comment type="similarity">
    <text evidence="2">Belongs to the acyl-CoA dehydrogenase family.</text>
</comment>
<dbReference type="SUPFAM" id="SSF56645">
    <property type="entry name" value="Acyl-CoA dehydrogenase NM domain-like"/>
    <property type="match status" value="1"/>
</dbReference>
<accession>A0A3N6M7F0</accession>
<feature type="domain" description="Acyl-CoA dehydrogenase/oxidase C-terminal" evidence="6">
    <location>
        <begin position="227"/>
        <end position="383"/>
    </location>
</feature>
<keyword evidence="10" id="KW-1185">Reference proteome</keyword>
<dbReference type="InterPro" id="IPR046373">
    <property type="entry name" value="Acyl-CoA_Oxase/DH_mid-dom_sf"/>
</dbReference>
<evidence type="ECO:0000256" key="4">
    <source>
        <dbReference type="ARBA" id="ARBA00022827"/>
    </source>
</evidence>
<evidence type="ECO:0000313" key="10">
    <source>
        <dbReference type="Proteomes" id="UP000272778"/>
    </source>
</evidence>
<dbReference type="FunFam" id="2.40.110.10:FF:000011">
    <property type="entry name" value="Acyl-CoA dehydrogenase FadE34"/>
    <property type="match status" value="1"/>
</dbReference>
<dbReference type="Gene3D" id="2.40.110.10">
    <property type="entry name" value="Butyryl-CoA Dehydrogenase, subunit A, domain 2"/>
    <property type="match status" value="1"/>
</dbReference>
<dbReference type="Pfam" id="PF02770">
    <property type="entry name" value="Acyl-CoA_dh_M"/>
    <property type="match status" value="1"/>
</dbReference>
<dbReference type="InterPro" id="IPR009100">
    <property type="entry name" value="AcylCoA_DH/oxidase_NM_dom_sf"/>
</dbReference>
<dbReference type="Gene3D" id="1.10.540.10">
    <property type="entry name" value="Acyl-CoA dehydrogenase/oxidase, N-terminal domain"/>
    <property type="match status" value="1"/>
</dbReference>
<evidence type="ECO:0000313" key="9">
    <source>
        <dbReference type="EMBL" id="RQG99558.1"/>
    </source>
</evidence>
<name>A0A3N6M7F0_9BURK</name>
<comment type="caution">
    <text evidence="9">The sequence shown here is derived from an EMBL/GenBank/DDBJ whole genome shotgun (WGS) entry which is preliminary data.</text>
</comment>
<dbReference type="InterPro" id="IPR006091">
    <property type="entry name" value="Acyl-CoA_Oxase/DH_mid-dom"/>
</dbReference>
<keyword evidence="4" id="KW-0274">FAD</keyword>
<dbReference type="GO" id="GO:0050660">
    <property type="term" value="F:flavin adenine dinucleotide binding"/>
    <property type="evidence" value="ECO:0007669"/>
    <property type="project" value="InterPro"/>
</dbReference>
<dbReference type="GO" id="GO:0005886">
    <property type="term" value="C:plasma membrane"/>
    <property type="evidence" value="ECO:0007669"/>
    <property type="project" value="TreeGrafter"/>
</dbReference>
<evidence type="ECO:0000256" key="1">
    <source>
        <dbReference type="ARBA" id="ARBA00001974"/>
    </source>
</evidence>
<keyword evidence="5" id="KW-0560">Oxidoreductase</keyword>
<protein>
    <submittedName>
        <fullName evidence="9">Acyl-CoA dehydrogenase</fullName>
    </submittedName>
</protein>
<evidence type="ECO:0000259" key="6">
    <source>
        <dbReference type="Pfam" id="PF00441"/>
    </source>
</evidence>
<gene>
    <name evidence="9" type="ORF">D1Y85_26440</name>
</gene>
<dbReference type="RefSeq" id="WP_124154029.1">
    <property type="nucleotide sequence ID" value="NZ_RQIS01000037.1"/>
</dbReference>
<evidence type="ECO:0000259" key="8">
    <source>
        <dbReference type="Pfam" id="PF02771"/>
    </source>
</evidence>
<dbReference type="InterPro" id="IPR036250">
    <property type="entry name" value="AcylCo_DH-like_C"/>
</dbReference>
<evidence type="ECO:0000256" key="5">
    <source>
        <dbReference type="ARBA" id="ARBA00023002"/>
    </source>
</evidence>
<evidence type="ECO:0000256" key="2">
    <source>
        <dbReference type="ARBA" id="ARBA00009347"/>
    </source>
</evidence>
<dbReference type="Pfam" id="PF02771">
    <property type="entry name" value="Acyl-CoA_dh_N"/>
    <property type="match status" value="1"/>
</dbReference>
<feature type="domain" description="Acyl-CoA oxidase/dehydrogenase middle" evidence="7">
    <location>
        <begin position="121"/>
        <end position="214"/>
    </location>
</feature>
<dbReference type="InterPro" id="IPR009075">
    <property type="entry name" value="AcylCo_DH/oxidase_C"/>
</dbReference>